<reference evidence="3 4" key="1">
    <citation type="submission" date="2023-07" db="EMBL/GenBank/DDBJ databases">
        <title>Sorghum-associated microbial communities from plants grown in Nebraska, USA.</title>
        <authorList>
            <person name="Schachtman D."/>
        </authorList>
    </citation>
    <scope>NUCLEOTIDE SEQUENCE [LARGE SCALE GENOMIC DNA]</scope>
    <source>
        <strain evidence="3 4">4249</strain>
    </source>
</reference>
<dbReference type="Proteomes" id="UP001265700">
    <property type="component" value="Unassembled WGS sequence"/>
</dbReference>
<proteinExistence type="predicted"/>
<feature type="domain" description="Fatty acid desaturase" evidence="2">
    <location>
        <begin position="39"/>
        <end position="276"/>
    </location>
</feature>
<dbReference type="InterPro" id="IPR012171">
    <property type="entry name" value="Fatty_acid_desaturase"/>
</dbReference>
<evidence type="ECO:0000256" key="1">
    <source>
        <dbReference type="SAM" id="Phobius"/>
    </source>
</evidence>
<dbReference type="EMBL" id="JAVDWU010000005">
    <property type="protein sequence ID" value="MDR7150917.1"/>
    <property type="molecule type" value="Genomic_DNA"/>
</dbReference>
<keyword evidence="1" id="KW-0812">Transmembrane</keyword>
<feature type="transmembrane region" description="Helical" evidence="1">
    <location>
        <begin position="21"/>
        <end position="48"/>
    </location>
</feature>
<name>A0ABU1WPT1_9BURK</name>
<accession>A0ABU1WPT1</accession>
<comment type="caution">
    <text evidence="3">The sequence shown here is derived from an EMBL/GenBank/DDBJ whole genome shotgun (WGS) entry which is preliminary data.</text>
</comment>
<keyword evidence="1" id="KW-0472">Membrane</keyword>
<gene>
    <name evidence="3" type="ORF">J2W49_002880</name>
</gene>
<dbReference type="Pfam" id="PF00487">
    <property type="entry name" value="FA_desaturase"/>
    <property type="match status" value="1"/>
</dbReference>
<keyword evidence="1" id="KW-1133">Transmembrane helix</keyword>
<feature type="transmembrane region" description="Helical" evidence="1">
    <location>
        <begin position="76"/>
        <end position="93"/>
    </location>
</feature>
<sequence length="303" mass="34322">MLARLVRPAPLRLLLQTLLEWLCIFALAGVAMEIASVPVSVACMLLIATRQHALLTLMHDFSHHQFSRQRRALNDVLGDVLTALPFFITVHGFRRNHFQHHAHVATDLDPNWVSSLKRARYQFPMSRTQVWVEVLKHCIGFYTLAELKRYTVDAGMAVELPRAVRITRALFWIAVAGLATYFDLWVAMLLYWLLPLATFLMAILYLRDIGEHYGMPAAGILGSRTVLAGWVERLLIAQNGVNFHAEHHLFPAVPFFRLKRLHRLLLPLQAYSEHAVITRGYLSGLIDEVSGPKPQATAVTHAV</sequence>
<dbReference type="InterPro" id="IPR005804">
    <property type="entry name" value="FA_desaturase_dom"/>
</dbReference>
<dbReference type="PANTHER" id="PTHR19353">
    <property type="entry name" value="FATTY ACID DESATURASE 2"/>
    <property type="match status" value="1"/>
</dbReference>
<keyword evidence="4" id="KW-1185">Reference proteome</keyword>
<evidence type="ECO:0000313" key="4">
    <source>
        <dbReference type="Proteomes" id="UP001265700"/>
    </source>
</evidence>
<protein>
    <submittedName>
        <fullName evidence="3">Fatty acid desaturase</fullName>
    </submittedName>
</protein>
<evidence type="ECO:0000259" key="2">
    <source>
        <dbReference type="Pfam" id="PF00487"/>
    </source>
</evidence>
<dbReference type="RefSeq" id="WP_310317259.1">
    <property type="nucleotide sequence ID" value="NZ_JAVDWU010000005.1"/>
</dbReference>
<evidence type="ECO:0000313" key="3">
    <source>
        <dbReference type="EMBL" id="MDR7150917.1"/>
    </source>
</evidence>
<organism evidence="3 4">
    <name type="scientific">Hydrogenophaga palleronii</name>
    <dbReference type="NCBI Taxonomy" id="65655"/>
    <lineage>
        <taxon>Bacteria</taxon>
        <taxon>Pseudomonadati</taxon>
        <taxon>Pseudomonadota</taxon>
        <taxon>Betaproteobacteria</taxon>
        <taxon>Burkholderiales</taxon>
        <taxon>Comamonadaceae</taxon>
        <taxon>Hydrogenophaga</taxon>
    </lineage>
</organism>
<feature type="transmembrane region" description="Helical" evidence="1">
    <location>
        <begin position="166"/>
        <end position="182"/>
    </location>
</feature>
<dbReference type="PANTHER" id="PTHR19353:SF19">
    <property type="entry name" value="DELTA(5) FATTY ACID DESATURASE C-RELATED"/>
    <property type="match status" value="1"/>
</dbReference>